<evidence type="ECO:0000313" key="1">
    <source>
        <dbReference type="EMBL" id="GGI56860.1"/>
    </source>
</evidence>
<gene>
    <name evidence="1" type="ORF">GCM10011444_11690</name>
</gene>
<evidence type="ECO:0000313" key="2">
    <source>
        <dbReference type="Proteomes" id="UP000624701"/>
    </source>
</evidence>
<dbReference type="Proteomes" id="UP000624701">
    <property type="component" value="Unassembled WGS sequence"/>
</dbReference>
<dbReference type="EMBL" id="BMDQ01000001">
    <property type="protein sequence ID" value="GGI56860.1"/>
    <property type="molecule type" value="Genomic_DNA"/>
</dbReference>
<proteinExistence type="predicted"/>
<name>A0ABQ2BWN3_9FLAO</name>
<protein>
    <submittedName>
        <fullName evidence="1">Uncharacterized protein</fullName>
    </submittedName>
</protein>
<sequence length="147" mass="17105">MTHSVGAKQISESLSGIGIYNDLSIAFDKEKGHRMGLFVPGWNGRYMKGESRDLLGFWRVISATYSKPLEKWTVNLKAVEIKNNKQIKKFLIEIGLPLLRNWLESERPETWYSGHRHLQIGLNENLTEYCTWETHNDRTINKKTELI</sequence>
<organism evidence="1 2">
    <name type="scientific">Winogradskyella haliclonae</name>
    <dbReference type="NCBI Taxonomy" id="2048558"/>
    <lineage>
        <taxon>Bacteria</taxon>
        <taxon>Pseudomonadati</taxon>
        <taxon>Bacteroidota</taxon>
        <taxon>Flavobacteriia</taxon>
        <taxon>Flavobacteriales</taxon>
        <taxon>Flavobacteriaceae</taxon>
        <taxon>Winogradskyella</taxon>
    </lineage>
</organism>
<comment type="caution">
    <text evidence="1">The sequence shown here is derived from an EMBL/GenBank/DDBJ whole genome shotgun (WGS) entry which is preliminary data.</text>
</comment>
<reference evidence="2" key="1">
    <citation type="journal article" date="2019" name="Int. J. Syst. Evol. Microbiol.">
        <title>The Global Catalogue of Microorganisms (GCM) 10K type strain sequencing project: providing services to taxonomists for standard genome sequencing and annotation.</title>
        <authorList>
            <consortium name="The Broad Institute Genomics Platform"/>
            <consortium name="The Broad Institute Genome Sequencing Center for Infectious Disease"/>
            <person name="Wu L."/>
            <person name="Ma J."/>
        </authorList>
    </citation>
    <scope>NUCLEOTIDE SEQUENCE [LARGE SCALE GENOMIC DNA]</scope>
    <source>
        <strain evidence="2">CCM 8681</strain>
    </source>
</reference>
<accession>A0ABQ2BWN3</accession>
<keyword evidence="2" id="KW-1185">Reference proteome</keyword>
<dbReference type="RefSeq" id="WP_188373756.1">
    <property type="nucleotide sequence ID" value="NZ_BMDQ01000001.1"/>
</dbReference>